<dbReference type="GO" id="GO:0006508">
    <property type="term" value="P:proteolysis"/>
    <property type="evidence" value="ECO:0007669"/>
    <property type="project" value="UniProtKB-KW"/>
</dbReference>
<evidence type="ECO:0000256" key="6">
    <source>
        <dbReference type="PIRSR" id="PIRSR601461-1"/>
    </source>
</evidence>
<name>A0A9P9WIA8_9PEZI</name>
<dbReference type="AlphaFoldDB" id="A0A9P9WIA8"/>
<evidence type="ECO:0000256" key="9">
    <source>
        <dbReference type="SAM" id="MobiDB-lite"/>
    </source>
</evidence>
<protein>
    <recommendedName>
        <fullName evidence="11">Peptidase A1 domain-containing protein</fullName>
    </recommendedName>
</protein>
<feature type="region of interest" description="Disordered" evidence="9">
    <location>
        <begin position="435"/>
        <end position="487"/>
    </location>
</feature>
<dbReference type="InterPro" id="IPR001969">
    <property type="entry name" value="Aspartic_peptidase_AS"/>
</dbReference>
<evidence type="ECO:0000259" key="11">
    <source>
        <dbReference type="PROSITE" id="PS51767"/>
    </source>
</evidence>
<comment type="caution">
    <text evidence="12">The sequence shown here is derived from an EMBL/GenBank/DDBJ whole genome shotgun (WGS) entry which is preliminary data.</text>
</comment>
<evidence type="ECO:0000256" key="4">
    <source>
        <dbReference type="ARBA" id="ARBA00022750"/>
    </source>
</evidence>
<dbReference type="CDD" id="cd05474">
    <property type="entry name" value="SAP_like"/>
    <property type="match status" value="1"/>
</dbReference>
<evidence type="ECO:0000256" key="7">
    <source>
        <dbReference type="PIRSR" id="PIRSR601461-2"/>
    </source>
</evidence>
<dbReference type="EMBL" id="JAFIMR010000022">
    <property type="protein sequence ID" value="KAI1865107.1"/>
    <property type="molecule type" value="Genomic_DNA"/>
</dbReference>
<dbReference type="Gene3D" id="2.40.70.10">
    <property type="entry name" value="Acid Proteases"/>
    <property type="match status" value="2"/>
</dbReference>
<evidence type="ECO:0000256" key="2">
    <source>
        <dbReference type="ARBA" id="ARBA00022670"/>
    </source>
</evidence>
<organism evidence="12 13">
    <name type="scientific">Neoarthrinium moseri</name>
    <dbReference type="NCBI Taxonomy" id="1658444"/>
    <lineage>
        <taxon>Eukaryota</taxon>
        <taxon>Fungi</taxon>
        <taxon>Dikarya</taxon>
        <taxon>Ascomycota</taxon>
        <taxon>Pezizomycotina</taxon>
        <taxon>Sordariomycetes</taxon>
        <taxon>Xylariomycetidae</taxon>
        <taxon>Amphisphaeriales</taxon>
        <taxon>Apiosporaceae</taxon>
        <taxon>Neoarthrinium</taxon>
    </lineage>
</organism>
<accession>A0A9P9WIA8</accession>
<dbReference type="OrthoDB" id="771136at2759"/>
<dbReference type="PRINTS" id="PR00792">
    <property type="entry name" value="PEPSIN"/>
</dbReference>
<dbReference type="GO" id="GO:0004190">
    <property type="term" value="F:aspartic-type endopeptidase activity"/>
    <property type="evidence" value="ECO:0007669"/>
    <property type="project" value="UniProtKB-KW"/>
</dbReference>
<dbReference type="InterPro" id="IPR033121">
    <property type="entry name" value="PEPTIDASE_A1"/>
</dbReference>
<feature type="compositionally biased region" description="Low complexity" evidence="9">
    <location>
        <begin position="453"/>
        <end position="484"/>
    </location>
</feature>
<dbReference type="InterPro" id="IPR033876">
    <property type="entry name" value="SAP-like"/>
</dbReference>
<feature type="active site" evidence="6">
    <location>
        <position position="270"/>
    </location>
</feature>
<dbReference type="Proteomes" id="UP000829685">
    <property type="component" value="Unassembled WGS sequence"/>
</dbReference>
<keyword evidence="2 8" id="KW-0645">Protease</keyword>
<feature type="chain" id="PRO_5040279967" description="Peptidase A1 domain-containing protein" evidence="10">
    <location>
        <begin position="20"/>
        <end position="515"/>
    </location>
</feature>
<keyword evidence="3 10" id="KW-0732">Signal</keyword>
<feature type="disulfide bond" evidence="7">
    <location>
        <begin position="309"/>
        <end position="362"/>
    </location>
</feature>
<feature type="compositionally biased region" description="Gly residues" evidence="9">
    <location>
        <begin position="438"/>
        <end position="452"/>
    </location>
</feature>
<feature type="domain" description="Peptidase A1" evidence="11">
    <location>
        <begin position="56"/>
        <end position="397"/>
    </location>
</feature>
<dbReference type="InterPro" id="IPR021109">
    <property type="entry name" value="Peptidase_aspartic_dom_sf"/>
</dbReference>
<reference evidence="12" key="1">
    <citation type="submission" date="2021-03" db="EMBL/GenBank/DDBJ databases">
        <title>Revisited historic fungal species revealed as producer of novel bioactive compounds through whole genome sequencing and comparative genomics.</title>
        <authorList>
            <person name="Vignolle G.A."/>
            <person name="Hochenegger N."/>
            <person name="Mach R.L."/>
            <person name="Mach-Aigner A.R."/>
            <person name="Javad Rahimi M."/>
            <person name="Salim K.A."/>
            <person name="Chan C.M."/>
            <person name="Lim L.B.L."/>
            <person name="Cai F."/>
            <person name="Druzhinina I.S."/>
            <person name="U'Ren J.M."/>
            <person name="Derntl C."/>
        </authorList>
    </citation>
    <scope>NUCLEOTIDE SEQUENCE</scope>
    <source>
        <strain evidence="12">TUCIM 5799</strain>
    </source>
</reference>
<feature type="signal peptide" evidence="10">
    <location>
        <begin position="1"/>
        <end position="19"/>
    </location>
</feature>
<sequence>MKFNSALLAGFTAGSTVAAQKVVPLGVRRSNDQPLSVHKRATFAQNLNNNITGAAYYANVAIGTPPQNVSLILDTGSSDVWVVSRDADLCQDASDQQYYGFCLATYEPSDSSSYKMVDQSFSIRYADRTRAVGDYFKDDFHVAGTTIKQLQMGLGINTTIPSGIMGIGFASNVASETPYPNIMDVFLSDGLIGSKAYSLYLNDYDSSTGTILFGGIDTEKYIGKLGALNIQEDATSGSITSFTVALSSFKMNVNGSTVYQESDPLPVILDSGTTLSYLPSELVSRIYQTLDAYDDTMGVMASGSVYVDCKYLGQNISLDFQFGGSDGPVINVPVDEVIFNNVARLQDLGLALPADLPFDNVCTLGVMASEGIYLLGDTFLRSAYVVYDLSNQQIALAQANLNSTKSNIIEITNSSTTIPDATGVASQVTVTQTATGLPGVGGGSGTTSGGPSGTASGSNVPTTTTTGSSTGTESGATSSTANAGPRNVPAPKWEALAVAGLAGLGVLTGGMILAI</sequence>
<evidence type="ECO:0000256" key="10">
    <source>
        <dbReference type="SAM" id="SignalP"/>
    </source>
</evidence>
<dbReference type="SUPFAM" id="SSF50630">
    <property type="entry name" value="Acid proteases"/>
    <property type="match status" value="1"/>
</dbReference>
<evidence type="ECO:0000256" key="5">
    <source>
        <dbReference type="ARBA" id="ARBA00022801"/>
    </source>
</evidence>
<evidence type="ECO:0000256" key="1">
    <source>
        <dbReference type="ARBA" id="ARBA00007447"/>
    </source>
</evidence>
<comment type="similarity">
    <text evidence="1 8">Belongs to the peptidase A1 family.</text>
</comment>
<evidence type="ECO:0000313" key="12">
    <source>
        <dbReference type="EMBL" id="KAI1865107.1"/>
    </source>
</evidence>
<evidence type="ECO:0000313" key="13">
    <source>
        <dbReference type="Proteomes" id="UP000829685"/>
    </source>
</evidence>
<keyword evidence="5 8" id="KW-0378">Hydrolase</keyword>
<gene>
    <name evidence="12" type="ORF">JX265_008154</name>
</gene>
<proteinExistence type="inferred from homology"/>
<dbReference type="PANTHER" id="PTHR47966:SF65">
    <property type="entry name" value="ASPARTIC-TYPE ENDOPEPTIDASE"/>
    <property type="match status" value="1"/>
</dbReference>
<evidence type="ECO:0000256" key="8">
    <source>
        <dbReference type="RuleBase" id="RU000454"/>
    </source>
</evidence>
<keyword evidence="13" id="KW-1185">Reference proteome</keyword>
<evidence type="ECO:0000256" key="3">
    <source>
        <dbReference type="ARBA" id="ARBA00022729"/>
    </source>
</evidence>
<dbReference type="PROSITE" id="PS00141">
    <property type="entry name" value="ASP_PROTEASE"/>
    <property type="match status" value="2"/>
</dbReference>
<dbReference type="PROSITE" id="PS51767">
    <property type="entry name" value="PEPTIDASE_A1"/>
    <property type="match status" value="1"/>
</dbReference>
<dbReference type="Pfam" id="PF00026">
    <property type="entry name" value="Asp"/>
    <property type="match status" value="1"/>
</dbReference>
<keyword evidence="7" id="KW-1015">Disulfide bond</keyword>
<feature type="active site" evidence="6">
    <location>
        <position position="74"/>
    </location>
</feature>
<dbReference type="InterPro" id="IPR001461">
    <property type="entry name" value="Aspartic_peptidase_A1"/>
</dbReference>
<keyword evidence="4 8" id="KW-0064">Aspartyl protease</keyword>
<dbReference type="PANTHER" id="PTHR47966">
    <property type="entry name" value="BETA-SITE APP-CLEAVING ENZYME, ISOFORM A-RELATED"/>
    <property type="match status" value="1"/>
</dbReference>